<dbReference type="Proteomes" id="UP000193380">
    <property type="component" value="Unassembled WGS sequence"/>
</dbReference>
<gene>
    <name evidence="12" type="ORF">GSONMT00059243001</name>
</gene>
<dbReference type="GO" id="GO:0005886">
    <property type="term" value="C:plasma membrane"/>
    <property type="evidence" value="ECO:0007669"/>
    <property type="project" value="UniProtKB-SubCell"/>
</dbReference>
<proteinExistence type="predicted"/>
<evidence type="ECO:0000256" key="7">
    <source>
        <dbReference type="ARBA" id="ARBA00023157"/>
    </source>
</evidence>
<dbReference type="GO" id="GO:0098632">
    <property type="term" value="F:cell-cell adhesion mediator activity"/>
    <property type="evidence" value="ECO:0007669"/>
    <property type="project" value="TreeGrafter"/>
</dbReference>
<dbReference type="GO" id="GO:0007411">
    <property type="term" value="P:axon guidance"/>
    <property type="evidence" value="ECO:0007669"/>
    <property type="project" value="TreeGrafter"/>
</dbReference>
<evidence type="ECO:0000256" key="10">
    <source>
        <dbReference type="ARBA" id="ARBA00023319"/>
    </source>
</evidence>
<dbReference type="CDD" id="cd00063">
    <property type="entry name" value="FN3"/>
    <property type="match status" value="1"/>
</dbReference>
<evidence type="ECO:0000313" key="13">
    <source>
        <dbReference type="Proteomes" id="UP000193380"/>
    </source>
</evidence>
<protein>
    <recommendedName>
        <fullName evidence="11">Fibronectin type-III domain-containing protein</fullName>
    </recommendedName>
</protein>
<evidence type="ECO:0000313" key="12">
    <source>
        <dbReference type="EMBL" id="CDQ99846.1"/>
    </source>
</evidence>
<sequence>MFYCHQESAGDLMVRNIQLKHSGKYVCMVHTVVDSVSAAADLIVRGPPGAPEGLMVGEITDSSAQLSWGSGPDNHSPVTTYSIQARTPFSIGWQAVRTVPDSVPGQMFHATVIDLNPWVDYEFRVVASNNVGVGEPSMQSKQIRTKAAGTF</sequence>
<dbReference type="PaxDb" id="8022-A0A060Z763"/>
<evidence type="ECO:0000256" key="6">
    <source>
        <dbReference type="ARBA" id="ARBA00023136"/>
    </source>
</evidence>
<keyword evidence="2" id="KW-1003">Cell membrane</keyword>
<keyword evidence="6" id="KW-0472">Membrane</keyword>
<keyword evidence="10" id="KW-0393">Immunoglobulin domain</keyword>
<dbReference type="InterPro" id="IPR036116">
    <property type="entry name" value="FN3_sf"/>
</dbReference>
<feature type="domain" description="Fibronectin type-III" evidence="11">
    <location>
        <begin position="50"/>
        <end position="148"/>
    </location>
</feature>
<evidence type="ECO:0000259" key="11">
    <source>
        <dbReference type="PROSITE" id="PS50853"/>
    </source>
</evidence>
<reference evidence="12" key="1">
    <citation type="journal article" date="2014" name="Nat. Commun.">
        <title>The rainbow trout genome provides novel insights into evolution after whole-genome duplication in vertebrates.</title>
        <authorList>
            <person name="Berthelot C."/>
            <person name="Brunet F."/>
            <person name="Chalopin D."/>
            <person name="Juanchich A."/>
            <person name="Bernard M."/>
            <person name="Noel B."/>
            <person name="Bento P."/>
            <person name="Da Silva C."/>
            <person name="Labadie K."/>
            <person name="Alberti A."/>
            <person name="Aury J.M."/>
            <person name="Louis A."/>
            <person name="Dehais P."/>
            <person name="Bardou P."/>
            <person name="Montfort J."/>
            <person name="Klopp C."/>
            <person name="Cabau C."/>
            <person name="Gaspin C."/>
            <person name="Thorgaard G.H."/>
            <person name="Boussaha M."/>
            <person name="Quillet E."/>
            <person name="Guyomard R."/>
            <person name="Galiana D."/>
            <person name="Bobe J."/>
            <person name="Volff J.N."/>
            <person name="Genet C."/>
            <person name="Wincker P."/>
            <person name="Jaillon O."/>
            <person name="Roest Crollius H."/>
            <person name="Guiguen Y."/>
        </authorList>
    </citation>
    <scope>NUCLEOTIDE SEQUENCE [LARGE SCALE GENOMIC DNA]</scope>
</reference>
<reference evidence="12" key="2">
    <citation type="submission" date="2014-03" db="EMBL/GenBank/DDBJ databases">
        <authorList>
            <person name="Genoscope - CEA"/>
        </authorList>
    </citation>
    <scope>NUCLEOTIDE SEQUENCE</scope>
</reference>
<evidence type="ECO:0000256" key="2">
    <source>
        <dbReference type="ARBA" id="ARBA00022475"/>
    </source>
</evidence>
<comment type="subcellular location">
    <subcellularLocation>
        <location evidence="1">Cell membrane</location>
        <topology evidence="1">Lipid-anchor</topology>
        <topology evidence="1">GPI-anchor</topology>
    </subcellularLocation>
</comment>
<dbReference type="GO" id="GO:0007420">
    <property type="term" value="P:brain development"/>
    <property type="evidence" value="ECO:0007669"/>
    <property type="project" value="TreeGrafter"/>
</dbReference>
<evidence type="ECO:0000256" key="3">
    <source>
        <dbReference type="ARBA" id="ARBA00022622"/>
    </source>
</evidence>
<evidence type="ECO:0000256" key="5">
    <source>
        <dbReference type="ARBA" id="ARBA00022889"/>
    </source>
</evidence>
<organism evidence="12 13">
    <name type="scientific">Oncorhynchus mykiss</name>
    <name type="common">Rainbow trout</name>
    <name type="synonym">Salmo gairdneri</name>
    <dbReference type="NCBI Taxonomy" id="8022"/>
    <lineage>
        <taxon>Eukaryota</taxon>
        <taxon>Metazoa</taxon>
        <taxon>Chordata</taxon>
        <taxon>Craniata</taxon>
        <taxon>Vertebrata</taxon>
        <taxon>Euteleostomi</taxon>
        <taxon>Actinopterygii</taxon>
        <taxon>Neopterygii</taxon>
        <taxon>Teleostei</taxon>
        <taxon>Protacanthopterygii</taxon>
        <taxon>Salmoniformes</taxon>
        <taxon>Salmonidae</taxon>
        <taxon>Salmoninae</taxon>
        <taxon>Oncorhynchus</taxon>
    </lineage>
</organism>
<dbReference type="EMBL" id="FR950597">
    <property type="protein sequence ID" value="CDQ99846.1"/>
    <property type="molecule type" value="Genomic_DNA"/>
</dbReference>
<dbReference type="InterPro" id="IPR036179">
    <property type="entry name" value="Ig-like_dom_sf"/>
</dbReference>
<accession>A0A060Z763</accession>
<keyword evidence="8" id="KW-0325">Glycoprotein</keyword>
<dbReference type="PROSITE" id="PS50853">
    <property type="entry name" value="FN3"/>
    <property type="match status" value="1"/>
</dbReference>
<dbReference type="Pfam" id="PF00041">
    <property type="entry name" value="fn3"/>
    <property type="match status" value="1"/>
</dbReference>
<dbReference type="InterPro" id="IPR003961">
    <property type="entry name" value="FN3_dom"/>
</dbReference>
<evidence type="ECO:0000256" key="8">
    <source>
        <dbReference type="ARBA" id="ARBA00023180"/>
    </source>
</evidence>
<keyword evidence="5" id="KW-0130">Cell adhesion</keyword>
<dbReference type="GO" id="GO:0098552">
    <property type="term" value="C:side of membrane"/>
    <property type="evidence" value="ECO:0007669"/>
    <property type="project" value="UniProtKB-KW"/>
</dbReference>
<dbReference type="STRING" id="8022.A0A060Z763"/>
<evidence type="ECO:0000256" key="9">
    <source>
        <dbReference type="ARBA" id="ARBA00023288"/>
    </source>
</evidence>
<dbReference type="SMART" id="SM00060">
    <property type="entry name" value="FN3"/>
    <property type="match status" value="1"/>
</dbReference>
<dbReference type="SUPFAM" id="SSF49265">
    <property type="entry name" value="Fibronectin type III"/>
    <property type="match status" value="1"/>
</dbReference>
<dbReference type="FunFam" id="2.60.40.10:FF:000047">
    <property type="entry name" value="Contactin 1"/>
    <property type="match status" value="1"/>
</dbReference>
<evidence type="ECO:0000256" key="1">
    <source>
        <dbReference type="ARBA" id="ARBA00004609"/>
    </source>
</evidence>
<dbReference type="AlphaFoldDB" id="A0A060Z763"/>
<name>A0A060Z763_ONCMY</name>
<dbReference type="SUPFAM" id="SSF48726">
    <property type="entry name" value="Immunoglobulin"/>
    <property type="match status" value="1"/>
</dbReference>
<keyword evidence="9" id="KW-0449">Lipoprotein</keyword>
<keyword evidence="4" id="KW-0732">Signal</keyword>
<evidence type="ECO:0000256" key="4">
    <source>
        <dbReference type="ARBA" id="ARBA00022729"/>
    </source>
</evidence>
<dbReference type="PANTHER" id="PTHR44170:SF18">
    <property type="entry name" value="CONTACTIN 3B-RELATED"/>
    <property type="match status" value="1"/>
</dbReference>
<keyword evidence="7" id="KW-1015">Disulfide bond</keyword>
<dbReference type="InterPro" id="IPR013783">
    <property type="entry name" value="Ig-like_fold"/>
</dbReference>
<dbReference type="Gene3D" id="2.60.40.10">
    <property type="entry name" value="Immunoglobulins"/>
    <property type="match status" value="2"/>
</dbReference>
<dbReference type="PANTHER" id="PTHR44170">
    <property type="entry name" value="PROTEIN SIDEKICK"/>
    <property type="match status" value="1"/>
</dbReference>
<keyword evidence="3" id="KW-0336">GPI-anchor</keyword>
<dbReference type="GO" id="GO:0030424">
    <property type="term" value="C:axon"/>
    <property type="evidence" value="ECO:0007669"/>
    <property type="project" value="TreeGrafter"/>
</dbReference>